<reference evidence="1" key="2">
    <citation type="journal article" date="2015" name="Data Brief">
        <title>Shoot transcriptome of the giant reed, Arundo donax.</title>
        <authorList>
            <person name="Barrero R.A."/>
            <person name="Guerrero F.D."/>
            <person name="Moolhuijzen P."/>
            <person name="Goolsby J.A."/>
            <person name="Tidwell J."/>
            <person name="Bellgard S.E."/>
            <person name="Bellgard M.I."/>
        </authorList>
    </citation>
    <scope>NUCLEOTIDE SEQUENCE</scope>
    <source>
        <tissue evidence="1">Shoot tissue taken approximately 20 cm above the soil surface</tissue>
    </source>
</reference>
<evidence type="ECO:0000313" key="1">
    <source>
        <dbReference type="EMBL" id="JAD17895.1"/>
    </source>
</evidence>
<dbReference type="EMBL" id="GBRH01280000">
    <property type="protein sequence ID" value="JAD17895.1"/>
    <property type="molecule type" value="Transcribed_RNA"/>
</dbReference>
<protein>
    <submittedName>
        <fullName evidence="1">Uncharacterized protein</fullName>
    </submittedName>
</protein>
<reference evidence="1" key="1">
    <citation type="submission" date="2014-09" db="EMBL/GenBank/DDBJ databases">
        <authorList>
            <person name="Magalhaes I.L.F."/>
            <person name="Oliveira U."/>
            <person name="Santos F.R."/>
            <person name="Vidigal T.H.D.A."/>
            <person name="Brescovit A.D."/>
            <person name="Santos A.J."/>
        </authorList>
    </citation>
    <scope>NUCLEOTIDE SEQUENCE</scope>
    <source>
        <tissue evidence="1">Shoot tissue taken approximately 20 cm above the soil surface</tissue>
    </source>
</reference>
<organism evidence="1">
    <name type="scientific">Arundo donax</name>
    <name type="common">Giant reed</name>
    <name type="synonym">Donax arundinaceus</name>
    <dbReference type="NCBI Taxonomy" id="35708"/>
    <lineage>
        <taxon>Eukaryota</taxon>
        <taxon>Viridiplantae</taxon>
        <taxon>Streptophyta</taxon>
        <taxon>Embryophyta</taxon>
        <taxon>Tracheophyta</taxon>
        <taxon>Spermatophyta</taxon>
        <taxon>Magnoliopsida</taxon>
        <taxon>Liliopsida</taxon>
        <taxon>Poales</taxon>
        <taxon>Poaceae</taxon>
        <taxon>PACMAD clade</taxon>
        <taxon>Arundinoideae</taxon>
        <taxon>Arundineae</taxon>
        <taxon>Arundo</taxon>
    </lineage>
</organism>
<proteinExistence type="predicted"/>
<sequence length="14" mass="1439">MTRSSSPPPSMSSS</sequence>
<accession>A0A0A9U6R7</accession>
<name>A0A0A9U6R7_ARUDO</name>